<reference evidence="1 2" key="2">
    <citation type="submission" date="2015-05" db="EMBL/GenBank/DDBJ databases">
        <title>Lifestyle Evolution in Cyanobacterial Symbionts of Sponges.</title>
        <authorList>
            <person name="Burgsdorf I."/>
            <person name="Slaby B.M."/>
            <person name="Handley K.M."/>
            <person name="Haber M."/>
            <person name="Blom J."/>
            <person name="Marshall C.W."/>
            <person name="Gilbert J.A."/>
            <person name="Hentschel U."/>
            <person name="Steindler L."/>
        </authorList>
    </citation>
    <scope>NUCLEOTIDE SEQUENCE [LARGE SCALE GENOMIC DNA]</scope>
    <source>
        <strain evidence="1">15L</strain>
    </source>
</reference>
<accession>A0A0G8AYW9</accession>
<proteinExistence type="predicted"/>
<organism evidence="1 2">
    <name type="scientific">Candidatus Synechococcus spongiarum 15L</name>
    <dbReference type="NCBI Taxonomy" id="1608419"/>
    <lineage>
        <taxon>Bacteria</taxon>
        <taxon>Bacillati</taxon>
        <taxon>Cyanobacteriota</taxon>
        <taxon>Cyanophyceae</taxon>
        <taxon>Synechococcales</taxon>
        <taxon>Synechococcaceae</taxon>
        <taxon>Synechococcus</taxon>
    </lineage>
</organism>
<feature type="non-terminal residue" evidence="1">
    <location>
        <position position="1"/>
    </location>
</feature>
<sequence>TKAVSPTGRTRLRSEGQAVQVSRSPMRQLFPAPVRRNLQPGIKARREALEEVSQSIENSAVGLSVEMDDACRAAFRAYQNAFDRLSKCQFVWDLTSASEVDQVRSRSATPISFDRSLTKCYRKALPGITSPELPLVFLNRNGADIHLYPGFFVMYDSPSRMGILDMTELEVDYKANHFIEREIIPQDSKRFGNVWEKSNKDGSRDKRYSENQLLTCYGVWRSHLQIRIRYP</sequence>
<dbReference type="Proteomes" id="UP000035037">
    <property type="component" value="Unassembled WGS sequence"/>
</dbReference>
<dbReference type="PATRIC" id="fig|1608419.3.peg.269"/>
<comment type="caution">
    <text evidence="1">The sequence shown here is derived from an EMBL/GenBank/DDBJ whole genome shotgun (WGS) entry which is preliminary data.</text>
</comment>
<evidence type="ECO:0000313" key="1">
    <source>
        <dbReference type="EMBL" id="KKZ14572.1"/>
    </source>
</evidence>
<dbReference type="EMBL" id="JYFQ01000012">
    <property type="protein sequence ID" value="KKZ14572.1"/>
    <property type="molecule type" value="Genomic_DNA"/>
</dbReference>
<reference evidence="1 2" key="1">
    <citation type="submission" date="2015-02" db="EMBL/GenBank/DDBJ databases">
        <authorList>
            <person name="Slaby B."/>
            <person name="Hentschel U."/>
        </authorList>
    </citation>
    <scope>NUCLEOTIDE SEQUENCE [LARGE SCALE GENOMIC DNA]</scope>
    <source>
        <strain evidence="1">15L</strain>
    </source>
</reference>
<protein>
    <submittedName>
        <fullName evidence="1">Uncharacterized protein</fullName>
    </submittedName>
</protein>
<name>A0A0G8AYW9_9SYNE</name>
<dbReference type="AlphaFoldDB" id="A0A0G8AYW9"/>
<evidence type="ECO:0000313" key="2">
    <source>
        <dbReference type="Proteomes" id="UP000035037"/>
    </source>
</evidence>
<gene>
    <name evidence="1" type="ORF">TQ37_00655</name>
</gene>